<gene>
    <name evidence="2" type="ORF">F511_11275</name>
</gene>
<name>A0A2Z7ATH5_9LAMI</name>
<feature type="region of interest" description="Disordered" evidence="1">
    <location>
        <begin position="146"/>
        <end position="172"/>
    </location>
</feature>
<feature type="compositionally biased region" description="Low complexity" evidence="1">
    <location>
        <begin position="146"/>
        <end position="161"/>
    </location>
</feature>
<evidence type="ECO:0000256" key="1">
    <source>
        <dbReference type="SAM" id="MobiDB-lite"/>
    </source>
</evidence>
<organism evidence="2 3">
    <name type="scientific">Dorcoceras hygrometricum</name>
    <dbReference type="NCBI Taxonomy" id="472368"/>
    <lineage>
        <taxon>Eukaryota</taxon>
        <taxon>Viridiplantae</taxon>
        <taxon>Streptophyta</taxon>
        <taxon>Embryophyta</taxon>
        <taxon>Tracheophyta</taxon>
        <taxon>Spermatophyta</taxon>
        <taxon>Magnoliopsida</taxon>
        <taxon>eudicotyledons</taxon>
        <taxon>Gunneridae</taxon>
        <taxon>Pentapetalae</taxon>
        <taxon>asterids</taxon>
        <taxon>lamiids</taxon>
        <taxon>Lamiales</taxon>
        <taxon>Gesneriaceae</taxon>
        <taxon>Didymocarpoideae</taxon>
        <taxon>Trichosporeae</taxon>
        <taxon>Loxocarpinae</taxon>
        <taxon>Dorcoceras</taxon>
    </lineage>
</organism>
<evidence type="ECO:0000313" key="2">
    <source>
        <dbReference type="EMBL" id="KZV24696.1"/>
    </source>
</evidence>
<dbReference type="EMBL" id="KV012536">
    <property type="protein sequence ID" value="KZV24696.1"/>
    <property type="molecule type" value="Genomic_DNA"/>
</dbReference>
<keyword evidence="3" id="KW-1185">Reference proteome</keyword>
<proteinExistence type="predicted"/>
<evidence type="ECO:0000313" key="3">
    <source>
        <dbReference type="Proteomes" id="UP000250235"/>
    </source>
</evidence>
<protein>
    <submittedName>
        <fullName evidence="2">Serine/threonine-protein phosphatase 7 long form</fullName>
    </submittedName>
</protein>
<sequence length="187" mass="21471">MTANRGIEDPSVLYLQPTHISSTVSFDNIDQIIKIWAWSRITLVNPDRDKVALHAPSIQVEEYTPIPFYGARWNSVFSYTHAPTHSVRIIRECFDRMNNDKTEDDYIPWFERITVRVIYPTVHGFGYIPMSYDLLLAGQSSTQHNFSTSSTHSHRSSSGPSGPFAEFDPHSTQQQSFFDTQQSFFDT</sequence>
<dbReference type="AlphaFoldDB" id="A0A2Z7ATH5"/>
<reference evidence="2 3" key="1">
    <citation type="journal article" date="2015" name="Proc. Natl. Acad. Sci. U.S.A.">
        <title>The resurrection genome of Boea hygrometrica: A blueprint for survival of dehydration.</title>
        <authorList>
            <person name="Xiao L."/>
            <person name="Yang G."/>
            <person name="Zhang L."/>
            <person name="Yang X."/>
            <person name="Zhao S."/>
            <person name="Ji Z."/>
            <person name="Zhou Q."/>
            <person name="Hu M."/>
            <person name="Wang Y."/>
            <person name="Chen M."/>
            <person name="Xu Y."/>
            <person name="Jin H."/>
            <person name="Xiao X."/>
            <person name="Hu G."/>
            <person name="Bao F."/>
            <person name="Hu Y."/>
            <person name="Wan P."/>
            <person name="Li L."/>
            <person name="Deng X."/>
            <person name="Kuang T."/>
            <person name="Xiang C."/>
            <person name="Zhu J.K."/>
            <person name="Oliver M.J."/>
            <person name="He Y."/>
        </authorList>
    </citation>
    <scope>NUCLEOTIDE SEQUENCE [LARGE SCALE GENOMIC DNA]</scope>
    <source>
        <strain evidence="3">cv. XS01</strain>
    </source>
</reference>
<accession>A0A2Z7ATH5</accession>
<dbReference type="Proteomes" id="UP000250235">
    <property type="component" value="Unassembled WGS sequence"/>
</dbReference>